<dbReference type="GO" id="GO:0022857">
    <property type="term" value="F:transmembrane transporter activity"/>
    <property type="evidence" value="ECO:0007669"/>
    <property type="project" value="InterPro"/>
</dbReference>
<evidence type="ECO:0000256" key="3">
    <source>
        <dbReference type="ARBA" id="ARBA00022448"/>
    </source>
</evidence>
<keyword evidence="4" id="KW-1003">Cell membrane</keyword>
<feature type="transmembrane region" description="Helical" evidence="8">
    <location>
        <begin position="283"/>
        <end position="301"/>
    </location>
</feature>
<dbReference type="Proteomes" id="UP000273516">
    <property type="component" value="Unassembled WGS sequence"/>
</dbReference>
<keyword evidence="10" id="KW-1185">Reference proteome</keyword>
<dbReference type="SUPFAM" id="SSF81345">
    <property type="entry name" value="ABC transporter involved in vitamin B12 uptake, BtuC"/>
    <property type="match status" value="1"/>
</dbReference>
<keyword evidence="3" id="KW-0813">Transport</keyword>
<feature type="transmembrane region" description="Helical" evidence="8">
    <location>
        <begin position="241"/>
        <end position="263"/>
    </location>
</feature>
<feature type="transmembrane region" description="Helical" evidence="8">
    <location>
        <begin position="87"/>
        <end position="107"/>
    </location>
</feature>
<dbReference type="Pfam" id="PF01032">
    <property type="entry name" value="FecCD"/>
    <property type="match status" value="1"/>
</dbReference>
<feature type="transmembrane region" description="Helical" evidence="8">
    <location>
        <begin position="193"/>
        <end position="215"/>
    </location>
</feature>
<organism evidence="9 10">
    <name type="scientific">Paracoccus alkanivorans</name>
    <dbReference type="NCBI Taxonomy" id="2116655"/>
    <lineage>
        <taxon>Bacteria</taxon>
        <taxon>Pseudomonadati</taxon>
        <taxon>Pseudomonadota</taxon>
        <taxon>Alphaproteobacteria</taxon>
        <taxon>Rhodobacterales</taxon>
        <taxon>Paracoccaceae</taxon>
        <taxon>Paracoccus</taxon>
    </lineage>
</organism>
<dbReference type="EMBL" id="QOKZ01000001">
    <property type="protein sequence ID" value="RMC37936.1"/>
    <property type="molecule type" value="Genomic_DNA"/>
</dbReference>
<evidence type="ECO:0000313" key="10">
    <source>
        <dbReference type="Proteomes" id="UP000273516"/>
    </source>
</evidence>
<gene>
    <name evidence="9" type="ORF">C9E81_04220</name>
</gene>
<feature type="transmembrane region" description="Helical" evidence="8">
    <location>
        <begin position="313"/>
        <end position="330"/>
    </location>
</feature>
<dbReference type="PANTHER" id="PTHR30472:SF24">
    <property type="entry name" value="FERRIC ENTEROBACTIN TRANSPORT SYSTEM PERMEASE PROTEIN FEPG"/>
    <property type="match status" value="1"/>
</dbReference>
<evidence type="ECO:0000256" key="2">
    <source>
        <dbReference type="ARBA" id="ARBA00007935"/>
    </source>
</evidence>
<evidence type="ECO:0000256" key="6">
    <source>
        <dbReference type="ARBA" id="ARBA00022989"/>
    </source>
</evidence>
<reference evidence="9 10" key="1">
    <citation type="submission" date="2018-07" db="EMBL/GenBank/DDBJ databases">
        <authorList>
            <person name="Zhang Y."/>
            <person name="Wang L."/>
            <person name="Ma S."/>
        </authorList>
    </citation>
    <scope>NUCLEOTIDE SEQUENCE [LARGE SCALE GENOMIC DNA]</scope>
    <source>
        <strain evidence="9 10">4-2</strain>
    </source>
</reference>
<keyword evidence="5 8" id="KW-0812">Transmembrane</keyword>
<comment type="similarity">
    <text evidence="2">Belongs to the binding-protein-dependent transport system permease family. FecCD subfamily.</text>
</comment>
<feature type="transmembrane region" description="Helical" evidence="8">
    <location>
        <begin position="153"/>
        <end position="173"/>
    </location>
</feature>
<name>A0A3M0MJK4_9RHOB</name>
<keyword evidence="6 8" id="KW-1133">Transmembrane helix</keyword>
<evidence type="ECO:0000256" key="1">
    <source>
        <dbReference type="ARBA" id="ARBA00004651"/>
    </source>
</evidence>
<dbReference type="RefSeq" id="WP_122111019.1">
    <property type="nucleotide sequence ID" value="NZ_QOKZ01000001.1"/>
</dbReference>
<evidence type="ECO:0000256" key="7">
    <source>
        <dbReference type="ARBA" id="ARBA00023136"/>
    </source>
</evidence>
<proteinExistence type="inferred from homology"/>
<evidence type="ECO:0000256" key="8">
    <source>
        <dbReference type="SAM" id="Phobius"/>
    </source>
</evidence>
<evidence type="ECO:0000313" key="9">
    <source>
        <dbReference type="EMBL" id="RMC37936.1"/>
    </source>
</evidence>
<dbReference type="GO" id="GO:0005886">
    <property type="term" value="C:plasma membrane"/>
    <property type="evidence" value="ECO:0007669"/>
    <property type="project" value="UniProtKB-SubCell"/>
</dbReference>
<sequence>MRLHTGPVRLGFGLLILAVVATGTGSSFIPPVRVLAALFGQGSGPDAIIITTLRLPRVLVAMFAGMALAIAGAILQRVARNPMASPSILGITDGAALGVMTFLWLFSDPASNLAVSIHWQPAAAATGALAFAILVALLTRLDPKGTQEPIRMILYGISLAALAKAAVVLMMILGPVHRAAQAMTWLIGSVSAAHWSDVVTLFLGLCAMVPVLILLRLPLRQLALDPQSAASTGLHLARAQAVLLAVAVLLTALAVSHVGAMGYVGLIAPHIARRLYGQFTPGYLFASAICGAILLVGADMLSRLLAQPVEIPAGAVTATIGTPLFLYLLMKGRGAHV</sequence>
<comment type="subcellular location">
    <subcellularLocation>
        <location evidence="1">Cell membrane</location>
        <topology evidence="1">Multi-pass membrane protein</topology>
    </subcellularLocation>
</comment>
<dbReference type="PANTHER" id="PTHR30472">
    <property type="entry name" value="FERRIC ENTEROBACTIN TRANSPORT SYSTEM PERMEASE PROTEIN"/>
    <property type="match status" value="1"/>
</dbReference>
<comment type="caution">
    <text evidence="9">The sequence shown here is derived from an EMBL/GenBank/DDBJ whole genome shotgun (WGS) entry which is preliminary data.</text>
</comment>
<accession>A0A3M0MJK4</accession>
<keyword evidence="7 8" id="KW-0472">Membrane</keyword>
<protein>
    <submittedName>
        <fullName evidence="9">Iron ABC transporter permease</fullName>
    </submittedName>
</protein>
<dbReference type="CDD" id="cd06550">
    <property type="entry name" value="TM_ABC_iron-siderophores_like"/>
    <property type="match status" value="1"/>
</dbReference>
<feature type="transmembrane region" description="Helical" evidence="8">
    <location>
        <begin position="55"/>
        <end position="75"/>
    </location>
</feature>
<dbReference type="OrthoDB" id="9811975at2"/>
<dbReference type="AlphaFoldDB" id="A0A3M0MJK4"/>
<dbReference type="InterPro" id="IPR037294">
    <property type="entry name" value="ABC_BtuC-like"/>
</dbReference>
<dbReference type="InterPro" id="IPR000522">
    <property type="entry name" value="ABC_transptr_permease_BtuC"/>
</dbReference>
<evidence type="ECO:0000256" key="5">
    <source>
        <dbReference type="ARBA" id="ARBA00022692"/>
    </source>
</evidence>
<dbReference type="Gene3D" id="1.10.3470.10">
    <property type="entry name" value="ABC transporter involved in vitamin B12 uptake, BtuC"/>
    <property type="match status" value="1"/>
</dbReference>
<evidence type="ECO:0000256" key="4">
    <source>
        <dbReference type="ARBA" id="ARBA00022475"/>
    </source>
</evidence>
<dbReference type="GO" id="GO:0033214">
    <property type="term" value="P:siderophore-iron import into cell"/>
    <property type="evidence" value="ECO:0007669"/>
    <property type="project" value="TreeGrafter"/>
</dbReference>
<feature type="transmembrane region" description="Helical" evidence="8">
    <location>
        <begin position="119"/>
        <end position="141"/>
    </location>
</feature>